<protein>
    <submittedName>
        <fullName evidence="2">Uncharacterized protein</fullName>
    </submittedName>
</protein>
<accession>A0ABQ9ULC0</accession>
<dbReference type="Proteomes" id="UP001266305">
    <property type="component" value="Unassembled WGS sequence"/>
</dbReference>
<reference evidence="2 3" key="1">
    <citation type="submission" date="2023-05" db="EMBL/GenBank/DDBJ databases">
        <title>B98-5 Cell Line De Novo Hybrid Assembly: An Optical Mapping Approach.</title>
        <authorList>
            <person name="Kananen K."/>
            <person name="Auerbach J.A."/>
            <person name="Kautto E."/>
            <person name="Blachly J.S."/>
        </authorList>
    </citation>
    <scope>NUCLEOTIDE SEQUENCE [LARGE SCALE GENOMIC DNA]</scope>
    <source>
        <strain evidence="2">B95-8</strain>
        <tissue evidence="2">Cell line</tissue>
    </source>
</reference>
<proteinExistence type="predicted"/>
<gene>
    <name evidence="2" type="ORF">P7K49_023050</name>
</gene>
<organism evidence="2 3">
    <name type="scientific">Saguinus oedipus</name>
    <name type="common">Cotton-top tamarin</name>
    <name type="synonym">Oedipomidas oedipus</name>
    <dbReference type="NCBI Taxonomy" id="9490"/>
    <lineage>
        <taxon>Eukaryota</taxon>
        <taxon>Metazoa</taxon>
        <taxon>Chordata</taxon>
        <taxon>Craniata</taxon>
        <taxon>Vertebrata</taxon>
        <taxon>Euteleostomi</taxon>
        <taxon>Mammalia</taxon>
        <taxon>Eutheria</taxon>
        <taxon>Euarchontoglires</taxon>
        <taxon>Primates</taxon>
        <taxon>Haplorrhini</taxon>
        <taxon>Platyrrhini</taxon>
        <taxon>Cebidae</taxon>
        <taxon>Callitrichinae</taxon>
        <taxon>Saguinus</taxon>
    </lineage>
</organism>
<feature type="region of interest" description="Disordered" evidence="1">
    <location>
        <begin position="53"/>
        <end position="83"/>
    </location>
</feature>
<sequence>MDDQGTSSPRLAAAPEQLAGGRGHQQRALDPGERRYLLKLGLLCSEFRGLRPAGWGADGDRRADAHPRPLLSDSERPGSCRGEHRPLQYVGTWTSVALL</sequence>
<dbReference type="EMBL" id="JASSZA010000011">
    <property type="protein sequence ID" value="KAK2097599.1"/>
    <property type="molecule type" value="Genomic_DNA"/>
</dbReference>
<feature type="compositionally biased region" description="Basic and acidic residues" evidence="1">
    <location>
        <begin position="58"/>
        <end position="83"/>
    </location>
</feature>
<evidence type="ECO:0000313" key="2">
    <source>
        <dbReference type="EMBL" id="KAK2097599.1"/>
    </source>
</evidence>
<keyword evidence="3" id="KW-1185">Reference proteome</keyword>
<evidence type="ECO:0000313" key="3">
    <source>
        <dbReference type="Proteomes" id="UP001266305"/>
    </source>
</evidence>
<name>A0ABQ9ULC0_SAGOE</name>
<feature type="region of interest" description="Disordered" evidence="1">
    <location>
        <begin position="1"/>
        <end position="30"/>
    </location>
</feature>
<evidence type="ECO:0000256" key="1">
    <source>
        <dbReference type="SAM" id="MobiDB-lite"/>
    </source>
</evidence>
<comment type="caution">
    <text evidence="2">The sequence shown here is derived from an EMBL/GenBank/DDBJ whole genome shotgun (WGS) entry which is preliminary data.</text>
</comment>